<evidence type="ECO:0000313" key="9">
    <source>
        <dbReference type="Proteomes" id="UP000281553"/>
    </source>
</evidence>
<dbReference type="SUPFAM" id="SSF53659">
    <property type="entry name" value="Isocitrate/Isopropylmalate dehydrogenase-like"/>
    <property type="match status" value="1"/>
</dbReference>
<feature type="domain" description="Isopropylmalate dehydrogenase-like" evidence="7">
    <location>
        <begin position="1"/>
        <end position="259"/>
    </location>
</feature>
<dbReference type="OrthoDB" id="10261637at2759"/>
<dbReference type="PANTHER" id="PTHR11835:SF34">
    <property type="entry name" value="ISOCITRATE DEHYDROGENASE [NAD] SUBUNIT ALPHA, MITOCHONDRIAL"/>
    <property type="match status" value="1"/>
</dbReference>
<dbReference type="GO" id="GO:0000287">
    <property type="term" value="F:magnesium ion binding"/>
    <property type="evidence" value="ECO:0007669"/>
    <property type="project" value="InterPro"/>
</dbReference>
<dbReference type="EC" id="1.1.1.41" evidence="2"/>
<organism evidence="8 9">
    <name type="scientific">Dibothriocephalus latus</name>
    <name type="common">Fish tapeworm</name>
    <name type="synonym">Diphyllobothrium latum</name>
    <dbReference type="NCBI Taxonomy" id="60516"/>
    <lineage>
        <taxon>Eukaryota</taxon>
        <taxon>Metazoa</taxon>
        <taxon>Spiralia</taxon>
        <taxon>Lophotrochozoa</taxon>
        <taxon>Platyhelminthes</taxon>
        <taxon>Cestoda</taxon>
        <taxon>Eucestoda</taxon>
        <taxon>Diphyllobothriidea</taxon>
        <taxon>Diphyllobothriidae</taxon>
        <taxon>Dibothriocephalus</taxon>
    </lineage>
</organism>
<dbReference type="Gene3D" id="3.40.718.10">
    <property type="entry name" value="Isopropylmalate Dehydrogenase"/>
    <property type="match status" value="1"/>
</dbReference>
<reference evidence="8 9" key="1">
    <citation type="submission" date="2018-11" db="EMBL/GenBank/DDBJ databases">
        <authorList>
            <consortium name="Pathogen Informatics"/>
        </authorList>
    </citation>
    <scope>NUCLEOTIDE SEQUENCE [LARGE SCALE GENOMIC DNA]</scope>
</reference>
<evidence type="ECO:0000256" key="1">
    <source>
        <dbReference type="ARBA" id="ARBA00007769"/>
    </source>
</evidence>
<evidence type="ECO:0000256" key="3">
    <source>
        <dbReference type="ARBA" id="ARBA00022532"/>
    </source>
</evidence>
<dbReference type="GO" id="GO:0005739">
    <property type="term" value="C:mitochondrion"/>
    <property type="evidence" value="ECO:0007669"/>
    <property type="project" value="TreeGrafter"/>
</dbReference>
<dbReference type="InterPro" id="IPR019818">
    <property type="entry name" value="IsoCit/isopropylmalate_DH_CS"/>
</dbReference>
<dbReference type="PANTHER" id="PTHR11835">
    <property type="entry name" value="DECARBOXYLATING DEHYDROGENASES-ISOCITRATE, ISOPROPYLMALATE, TARTRATE"/>
    <property type="match status" value="1"/>
</dbReference>
<dbReference type="GO" id="GO:0004449">
    <property type="term" value="F:isocitrate dehydrogenase (NAD+) activity"/>
    <property type="evidence" value="ECO:0007669"/>
    <property type="project" value="UniProtKB-EC"/>
</dbReference>
<dbReference type="SMART" id="SM01329">
    <property type="entry name" value="Iso_dh"/>
    <property type="match status" value="1"/>
</dbReference>
<sequence>MRMPRASLDIIREHGIGLKGPLATPIGKGHQSLNLALRKEFNLYANVRPCKSLVGYETPYKNVDLVTIRENTEGEYSGIEHVIVDGVVQSIKLITREASHRVAAYAFKYAEENGRSTVTAVHKANIMRMSDGLFLRECRAEAEKHRHIKFREMFLDTVCLNMVQDPLQFDVLVMPNLYGDILSDLASGLVGGLGVTPSGNIGEHGALFESVHGTAPDIAGEDKANPTALLFSSIMMLRYMGLNEYADKIENATFAVIKEKK</sequence>
<evidence type="ECO:0000256" key="4">
    <source>
        <dbReference type="ARBA" id="ARBA00023002"/>
    </source>
</evidence>
<evidence type="ECO:0000256" key="2">
    <source>
        <dbReference type="ARBA" id="ARBA00013012"/>
    </source>
</evidence>
<accession>A0A3P6TEF5</accession>
<dbReference type="GO" id="GO:0051287">
    <property type="term" value="F:NAD binding"/>
    <property type="evidence" value="ECO:0007669"/>
    <property type="project" value="InterPro"/>
</dbReference>
<evidence type="ECO:0000313" key="8">
    <source>
        <dbReference type="EMBL" id="VDK81373.1"/>
    </source>
</evidence>
<gene>
    <name evidence="8" type="ORF">DILT_LOCUS3224</name>
</gene>
<dbReference type="GO" id="GO:0006099">
    <property type="term" value="P:tricarboxylic acid cycle"/>
    <property type="evidence" value="ECO:0007669"/>
    <property type="project" value="UniProtKB-KW"/>
</dbReference>
<dbReference type="InterPro" id="IPR024084">
    <property type="entry name" value="IsoPropMal-DH-like_dom"/>
</dbReference>
<dbReference type="GO" id="GO:0006102">
    <property type="term" value="P:isocitrate metabolic process"/>
    <property type="evidence" value="ECO:0007669"/>
    <property type="project" value="TreeGrafter"/>
</dbReference>
<keyword evidence="3" id="KW-0816">Tricarboxylic acid cycle</keyword>
<dbReference type="EMBL" id="UYRU01043328">
    <property type="protein sequence ID" value="VDK81373.1"/>
    <property type="molecule type" value="Genomic_DNA"/>
</dbReference>
<dbReference type="Pfam" id="PF00180">
    <property type="entry name" value="Iso_dh"/>
    <property type="match status" value="1"/>
</dbReference>
<comment type="similarity">
    <text evidence="1">Belongs to the isocitrate and isopropylmalate dehydrogenases family.</text>
</comment>
<name>A0A3P6TEF5_DIBLA</name>
<keyword evidence="4" id="KW-0560">Oxidoreductase</keyword>
<dbReference type="Proteomes" id="UP000281553">
    <property type="component" value="Unassembled WGS sequence"/>
</dbReference>
<evidence type="ECO:0000256" key="6">
    <source>
        <dbReference type="ARBA" id="ARBA00042862"/>
    </source>
</evidence>
<evidence type="ECO:0000259" key="7">
    <source>
        <dbReference type="SMART" id="SM01329"/>
    </source>
</evidence>
<proteinExistence type="inferred from homology"/>
<dbReference type="AlphaFoldDB" id="A0A3P6TEF5"/>
<protein>
    <recommendedName>
        <fullName evidence="2">isocitrate dehydrogenase (NAD(+))</fullName>
        <ecNumber evidence="2">1.1.1.41</ecNumber>
    </recommendedName>
    <alternativeName>
        <fullName evidence="6">Isocitric dehydrogenase subunit alpha</fullName>
    </alternativeName>
    <alternativeName>
        <fullName evidence="5">NAD(+)-specific ICDH subunit alpha</fullName>
    </alternativeName>
</protein>
<dbReference type="PROSITE" id="PS00470">
    <property type="entry name" value="IDH_IMDH"/>
    <property type="match status" value="1"/>
</dbReference>
<keyword evidence="9" id="KW-1185">Reference proteome</keyword>
<evidence type="ECO:0000256" key="5">
    <source>
        <dbReference type="ARBA" id="ARBA00042642"/>
    </source>
</evidence>
<feature type="non-terminal residue" evidence="8">
    <location>
        <position position="261"/>
    </location>
</feature>